<organism evidence="1 2">
    <name type="scientific">Tetranychus urticae</name>
    <name type="common">Two-spotted spider mite</name>
    <dbReference type="NCBI Taxonomy" id="32264"/>
    <lineage>
        <taxon>Eukaryota</taxon>
        <taxon>Metazoa</taxon>
        <taxon>Ecdysozoa</taxon>
        <taxon>Arthropoda</taxon>
        <taxon>Chelicerata</taxon>
        <taxon>Arachnida</taxon>
        <taxon>Acari</taxon>
        <taxon>Acariformes</taxon>
        <taxon>Trombidiformes</taxon>
        <taxon>Prostigmata</taxon>
        <taxon>Eleutherengona</taxon>
        <taxon>Raphignathae</taxon>
        <taxon>Tetranychoidea</taxon>
        <taxon>Tetranychidae</taxon>
        <taxon>Tetranychus</taxon>
    </lineage>
</organism>
<evidence type="ECO:0000313" key="2">
    <source>
        <dbReference type="Proteomes" id="UP000015104"/>
    </source>
</evidence>
<reference evidence="2" key="1">
    <citation type="submission" date="2011-08" db="EMBL/GenBank/DDBJ databases">
        <authorList>
            <person name="Rombauts S."/>
        </authorList>
    </citation>
    <scope>NUCLEOTIDE SEQUENCE</scope>
    <source>
        <strain evidence="2">London</strain>
    </source>
</reference>
<dbReference type="Proteomes" id="UP000015104">
    <property type="component" value="Unassembled WGS sequence"/>
</dbReference>
<name>T1KY91_TETUR</name>
<dbReference type="AlphaFoldDB" id="T1KY91"/>
<reference evidence="1" key="2">
    <citation type="submission" date="2015-06" db="UniProtKB">
        <authorList>
            <consortium name="EnsemblMetazoa"/>
        </authorList>
    </citation>
    <scope>IDENTIFICATION</scope>
</reference>
<protein>
    <submittedName>
        <fullName evidence="1">Uncharacterized protein</fullName>
    </submittedName>
</protein>
<dbReference type="EnsemblMetazoa" id="tetur26g02853.1">
    <property type="protein sequence ID" value="tetur26g02853.1"/>
    <property type="gene ID" value="tetur26g02853"/>
</dbReference>
<accession>T1KY91</accession>
<dbReference type="HOGENOM" id="CLU_3392836_0_0_1"/>
<dbReference type="EMBL" id="CAEY01000697">
    <property type="status" value="NOT_ANNOTATED_CDS"/>
    <property type="molecule type" value="Genomic_DNA"/>
</dbReference>
<evidence type="ECO:0000313" key="1">
    <source>
        <dbReference type="EnsemblMetazoa" id="tetur26g02853.1"/>
    </source>
</evidence>
<keyword evidence="2" id="KW-1185">Reference proteome</keyword>
<proteinExistence type="predicted"/>
<sequence>MASTIPNYKCIDKLNHHLDVRTFEPLGDIINK</sequence>